<feature type="transmembrane region" description="Helical" evidence="1">
    <location>
        <begin position="238"/>
        <end position="257"/>
    </location>
</feature>
<comment type="caution">
    <text evidence="3">The sequence shown here is derived from an EMBL/GenBank/DDBJ whole genome shotgun (WGS) entry which is preliminary data.</text>
</comment>
<name>A0A7Y5EHG1_9GAMM</name>
<dbReference type="InterPro" id="IPR018677">
    <property type="entry name" value="DUF2157"/>
</dbReference>
<dbReference type="EMBL" id="JABSOD010000001">
    <property type="protein sequence ID" value="NRQ41206.1"/>
    <property type="molecule type" value="Genomic_DNA"/>
</dbReference>
<dbReference type="AlphaFoldDB" id="A0A7Y5EHG1"/>
<proteinExistence type="predicted"/>
<protein>
    <submittedName>
        <fullName evidence="3">DUF2157 domain-containing protein</fullName>
    </submittedName>
</protein>
<gene>
    <name evidence="3" type="ORF">HRH59_01265</name>
</gene>
<keyword evidence="1" id="KW-0472">Membrane</keyword>
<feature type="transmembrane region" description="Helical" evidence="1">
    <location>
        <begin position="264"/>
        <end position="285"/>
    </location>
</feature>
<feature type="transmembrane region" description="Helical" evidence="1">
    <location>
        <begin position="129"/>
        <end position="146"/>
    </location>
</feature>
<keyword evidence="1" id="KW-1133">Transmembrane helix</keyword>
<feature type="transmembrane region" description="Helical" evidence="1">
    <location>
        <begin position="151"/>
        <end position="168"/>
    </location>
</feature>
<evidence type="ECO:0000259" key="2">
    <source>
        <dbReference type="Pfam" id="PF09925"/>
    </source>
</evidence>
<dbReference type="Pfam" id="PF09925">
    <property type="entry name" value="DUF2157"/>
    <property type="match status" value="1"/>
</dbReference>
<evidence type="ECO:0000256" key="1">
    <source>
        <dbReference type="SAM" id="Phobius"/>
    </source>
</evidence>
<feature type="transmembrane region" description="Helical" evidence="1">
    <location>
        <begin position="47"/>
        <end position="68"/>
    </location>
</feature>
<organism evidence="3 4">
    <name type="scientific">Rheinheimera lutimaris</name>
    <dbReference type="NCBI Taxonomy" id="2740584"/>
    <lineage>
        <taxon>Bacteria</taxon>
        <taxon>Pseudomonadati</taxon>
        <taxon>Pseudomonadota</taxon>
        <taxon>Gammaproteobacteria</taxon>
        <taxon>Chromatiales</taxon>
        <taxon>Chromatiaceae</taxon>
        <taxon>Rheinheimera</taxon>
    </lineage>
</organism>
<accession>A0A7Y5EHG1</accession>
<keyword evidence="1" id="KW-0812">Transmembrane</keyword>
<feature type="transmembrane region" description="Helical" evidence="1">
    <location>
        <begin position="212"/>
        <end position="232"/>
    </location>
</feature>
<dbReference type="RefSeq" id="WP_173499449.1">
    <property type="nucleotide sequence ID" value="NZ_JABSOD010000001.1"/>
</dbReference>
<evidence type="ECO:0000313" key="3">
    <source>
        <dbReference type="EMBL" id="NRQ41206.1"/>
    </source>
</evidence>
<sequence>MDQLRRADQLLQWTEQQQLDSNQLQQAAGRYALQPATDLWLILANRVLLFAAVVLLSSALIFFIAHNWPLMHYFAKFALAGAALLTAGTIAFFSKVQSLIQRAALLAAALMSGALLALIGQTYQTGADIWQLFASWALLITPLVLLSASRACYLLWFLLLQLALSRYLSTQSEFFWLLASPPMMLNLALANLLILLFAEFALPGLRVKANQALVWLAALLLIAPLTYGAAIGTWDSDYRPNLLAYLLLTALLLFRYWRQRRDVLILALLVFSAITVATSMLASVLENADEFVALNLLALFVIGSSAGAVIWLKKLLQAPTETIA</sequence>
<feature type="transmembrane region" description="Helical" evidence="1">
    <location>
        <begin position="174"/>
        <end position="200"/>
    </location>
</feature>
<feature type="domain" description="DUF2157" evidence="2">
    <location>
        <begin position="12"/>
        <end position="151"/>
    </location>
</feature>
<feature type="transmembrane region" description="Helical" evidence="1">
    <location>
        <begin position="105"/>
        <end position="123"/>
    </location>
</feature>
<feature type="transmembrane region" description="Helical" evidence="1">
    <location>
        <begin position="74"/>
        <end position="93"/>
    </location>
</feature>
<evidence type="ECO:0000313" key="4">
    <source>
        <dbReference type="Proteomes" id="UP000523161"/>
    </source>
</evidence>
<keyword evidence="4" id="KW-1185">Reference proteome</keyword>
<dbReference type="Proteomes" id="UP000523161">
    <property type="component" value="Unassembled WGS sequence"/>
</dbReference>
<reference evidence="3 4" key="1">
    <citation type="submission" date="2020-06" db="EMBL/GenBank/DDBJ databases">
        <title>Rheinheimera sp. nov., a marine bacterium isolated from coastal.</title>
        <authorList>
            <person name="Yu Q."/>
            <person name="Qi Y."/>
            <person name="Pu J."/>
        </authorList>
    </citation>
    <scope>NUCLEOTIDE SEQUENCE [LARGE SCALE GENOMIC DNA]</scope>
    <source>
        <strain evidence="3 4">YQF-2</strain>
    </source>
</reference>
<feature type="transmembrane region" description="Helical" evidence="1">
    <location>
        <begin position="291"/>
        <end position="312"/>
    </location>
</feature>